<evidence type="ECO:0000256" key="7">
    <source>
        <dbReference type="SAM" id="MobiDB-lite"/>
    </source>
</evidence>
<evidence type="ECO:0000313" key="12">
    <source>
        <dbReference type="Proteomes" id="UP000316331"/>
    </source>
</evidence>
<comment type="similarity">
    <text evidence="2">Belongs to the adenylyl cyclase class-3 family.</text>
</comment>
<dbReference type="InterPro" id="IPR050697">
    <property type="entry name" value="Adenylyl/Guanylyl_Cyclase_3/4"/>
</dbReference>
<evidence type="ECO:0000256" key="2">
    <source>
        <dbReference type="ARBA" id="ARBA00005381"/>
    </source>
</evidence>
<feature type="transmembrane region" description="Helical" evidence="8">
    <location>
        <begin position="177"/>
        <end position="201"/>
    </location>
</feature>
<keyword evidence="5 8" id="KW-1133">Transmembrane helix</keyword>
<evidence type="ECO:0000313" key="11">
    <source>
        <dbReference type="EMBL" id="TQM30637.1"/>
    </source>
</evidence>
<evidence type="ECO:0000256" key="8">
    <source>
        <dbReference type="SAM" id="Phobius"/>
    </source>
</evidence>
<dbReference type="PANTHER" id="PTHR43081:SF17">
    <property type="entry name" value="BLL5647 PROTEIN"/>
    <property type="match status" value="1"/>
</dbReference>
<dbReference type="RefSeq" id="WP_246123963.1">
    <property type="nucleotide sequence ID" value="NZ_VFPG01000001.1"/>
</dbReference>
<dbReference type="CDD" id="cd07302">
    <property type="entry name" value="CHD"/>
    <property type="match status" value="1"/>
</dbReference>
<dbReference type="SMART" id="SM00304">
    <property type="entry name" value="HAMP"/>
    <property type="match status" value="1"/>
</dbReference>
<feature type="transmembrane region" description="Helical" evidence="8">
    <location>
        <begin position="213"/>
        <end position="237"/>
    </location>
</feature>
<proteinExistence type="inferred from homology"/>
<evidence type="ECO:0000256" key="3">
    <source>
        <dbReference type="ARBA" id="ARBA00022475"/>
    </source>
</evidence>
<sequence length="577" mass="60687">MIAKLVVWALKAHWGLSAVVITANLSGLAVIVTGLWLSGFFGRLGEDWMRTMALVAIYPAVGLLAGVGLAMRDRGRYFGWLDQTRKPTVEEARRLLRLPIGITVRALALWIPGVIIVSATFTHLTEIDTPGVTASLFTLGALQSAAVTFLIVDRLIRPTIPVVSAVLGGTMHWSSSVLVRVVVTWGVAGAMPLAMLIVVLADPAAAASDRIRTAIYLSAVGIGVGALATAILARAVASPMRTLRLALDLISRGETNVRVPVGSSSEIGRLEHSVNELAANLRERERMRDVFGRHVGAQVAERALTGGMDLTGDVRVVSALFVDVTGSVALSTGLPPQEFVAKLNRLLSIVVAATEENDGLVNKFEGDAALCIFGAPIALRDNATPALRAARRIRDEVTASGELDIGIGVARGQVFAGDVGTDTRLEFTVIGDAVNEAARLTAEAKDVPRRILVSGAVIEAAAPQEREQWAHYDNILLRGMQEPTACWTDIEQAATQGDPAPALDGANHRPLPADSPGPAAETSADRPLPAGAPNSITETSDDRPLSADATGPVADTADDQSPVSAIAEIRSTASESD</sequence>
<feature type="region of interest" description="Disordered" evidence="7">
    <location>
        <begin position="496"/>
        <end position="564"/>
    </location>
</feature>
<feature type="transmembrane region" description="Helical" evidence="8">
    <location>
        <begin position="12"/>
        <end position="36"/>
    </location>
</feature>
<dbReference type="SUPFAM" id="SSF158472">
    <property type="entry name" value="HAMP domain-like"/>
    <property type="match status" value="1"/>
</dbReference>
<accession>A0A543F9Y1</accession>
<keyword evidence="6 8" id="KW-0472">Membrane</keyword>
<dbReference type="Proteomes" id="UP000316331">
    <property type="component" value="Unassembled WGS sequence"/>
</dbReference>
<dbReference type="PROSITE" id="PS50125">
    <property type="entry name" value="GUANYLATE_CYCLASE_2"/>
    <property type="match status" value="1"/>
</dbReference>
<evidence type="ECO:0000256" key="6">
    <source>
        <dbReference type="ARBA" id="ARBA00023136"/>
    </source>
</evidence>
<feature type="transmembrane region" description="Helical" evidence="8">
    <location>
        <begin position="102"/>
        <end position="124"/>
    </location>
</feature>
<dbReference type="InterPro" id="IPR003660">
    <property type="entry name" value="HAMP_dom"/>
</dbReference>
<feature type="transmembrane region" description="Helical" evidence="8">
    <location>
        <begin position="136"/>
        <end position="156"/>
    </location>
</feature>
<dbReference type="GO" id="GO:0035556">
    <property type="term" value="P:intracellular signal transduction"/>
    <property type="evidence" value="ECO:0007669"/>
    <property type="project" value="InterPro"/>
</dbReference>
<dbReference type="GO" id="GO:0004016">
    <property type="term" value="F:adenylate cyclase activity"/>
    <property type="evidence" value="ECO:0007669"/>
    <property type="project" value="UniProtKB-ARBA"/>
</dbReference>
<dbReference type="EMBL" id="VFPG01000001">
    <property type="protein sequence ID" value="TQM30637.1"/>
    <property type="molecule type" value="Genomic_DNA"/>
</dbReference>
<dbReference type="SUPFAM" id="SSF55073">
    <property type="entry name" value="Nucleotide cyclase"/>
    <property type="match status" value="1"/>
</dbReference>
<dbReference type="CDD" id="cd06225">
    <property type="entry name" value="HAMP"/>
    <property type="match status" value="1"/>
</dbReference>
<dbReference type="Gene3D" id="6.10.340.10">
    <property type="match status" value="1"/>
</dbReference>
<comment type="caution">
    <text evidence="11">The sequence shown here is derived from an EMBL/GenBank/DDBJ whole genome shotgun (WGS) entry which is preliminary data.</text>
</comment>
<dbReference type="SMART" id="SM00044">
    <property type="entry name" value="CYCc"/>
    <property type="match status" value="1"/>
</dbReference>
<keyword evidence="12" id="KW-1185">Reference proteome</keyword>
<dbReference type="AlphaFoldDB" id="A0A543F9Y1"/>
<evidence type="ECO:0000259" key="9">
    <source>
        <dbReference type="PROSITE" id="PS50125"/>
    </source>
</evidence>
<dbReference type="Pfam" id="PF00672">
    <property type="entry name" value="HAMP"/>
    <property type="match status" value="1"/>
</dbReference>
<organism evidence="11 12">
    <name type="scientific">Nocardia bhagyanarayanae</name>
    <dbReference type="NCBI Taxonomy" id="1215925"/>
    <lineage>
        <taxon>Bacteria</taxon>
        <taxon>Bacillati</taxon>
        <taxon>Actinomycetota</taxon>
        <taxon>Actinomycetes</taxon>
        <taxon>Mycobacteriales</taxon>
        <taxon>Nocardiaceae</taxon>
        <taxon>Nocardia</taxon>
    </lineage>
</organism>
<keyword evidence="4 8" id="KW-0812">Transmembrane</keyword>
<name>A0A543F9Y1_9NOCA</name>
<dbReference type="GO" id="GO:0006171">
    <property type="term" value="P:cAMP biosynthetic process"/>
    <property type="evidence" value="ECO:0007669"/>
    <property type="project" value="TreeGrafter"/>
</dbReference>
<gene>
    <name evidence="11" type="ORF">FB390_2271</name>
</gene>
<evidence type="ECO:0000256" key="4">
    <source>
        <dbReference type="ARBA" id="ARBA00022692"/>
    </source>
</evidence>
<comment type="subcellular location">
    <subcellularLocation>
        <location evidence="1">Cell membrane</location>
        <topology evidence="1">Multi-pass membrane protein</topology>
    </subcellularLocation>
</comment>
<dbReference type="PROSITE" id="PS50885">
    <property type="entry name" value="HAMP"/>
    <property type="match status" value="1"/>
</dbReference>
<protein>
    <submittedName>
        <fullName evidence="11">Adenylate cyclase</fullName>
    </submittedName>
</protein>
<dbReference type="Gene3D" id="3.30.70.1230">
    <property type="entry name" value="Nucleotide cyclase"/>
    <property type="match status" value="1"/>
</dbReference>
<evidence type="ECO:0000256" key="1">
    <source>
        <dbReference type="ARBA" id="ARBA00004651"/>
    </source>
</evidence>
<dbReference type="PANTHER" id="PTHR43081">
    <property type="entry name" value="ADENYLATE CYCLASE, TERMINAL-DIFFERENTIATION SPECIFIC-RELATED"/>
    <property type="match status" value="1"/>
</dbReference>
<dbReference type="InterPro" id="IPR001054">
    <property type="entry name" value="A/G_cyclase"/>
</dbReference>
<feature type="domain" description="HAMP" evidence="10">
    <location>
        <begin position="234"/>
        <end position="286"/>
    </location>
</feature>
<reference evidence="11 12" key="1">
    <citation type="submission" date="2019-06" db="EMBL/GenBank/DDBJ databases">
        <title>Sequencing the genomes of 1000 actinobacteria strains.</title>
        <authorList>
            <person name="Klenk H.-P."/>
        </authorList>
    </citation>
    <scope>NUCLEOTIDE SEQUENCE [LARGE SCALE GENOMIC DNA]</scope>
    <source>
        <strain evidence="11 12">DSM 103495</strain>
    </source>
</reference>
<dbReference type="GO" id="GO:0005886">
    <property type="term" value="C:plasma membrane"/>
    <property type="evidence" value="ECO:0007669"/>
    <property type="project" value="UniProtKB-SubCell"/>
</dbReference>
<evidence type="ECO:0000259" key="10">
    <source>
        <dbReference type="PROSITE" id="PS50885"/>
    </source>
</evidence>
<keyword evidence="3" id="KW-1003">Cell membrane</keyword>
<feature type="transmembrane region" description="Helical" evidence="8">
    <location>
        <begin position="48"/>
        <end position="71"/>
    </location>
</feature>
<dbReference type="InterPro" id="IPR029787">
    <property type="entry name" value="Nucleotide_cyclase"/>
</dbReference>
<feature type="domain" description="Guanylate cyclase" evidence="9">
    <location>
        <begin position="318"/>
        <end position="441"/>
    </location>
</feature>
<evidence type="ECO:0000256" key="5">
    <source>
        <dbReference type="ARBA" id="ARBA00022989"/>
    </source>
</evidence>
<dbReference type="Pfam" id="PF00211">
    <property type="entry name" value="Guanylate_cyc"/>
    <property type="match status" value="1"/>
</dbReference>